<gene>
    <name evidence="1" type="ordered locus">BH3474</name>
</gene>
<evidence type="ECO:0000313" key="1">
    <source>
        <dbReference type="EMBL" id="BAB07193.1"/>
    </source>
</evidence>
<dbReference type="STRING" id="272558.gene:10729387"/>
<protein>
    <submittedName>
        <fullName evidence="1">BH3474 protein</fullName>
    </submittedName>
</protein>
<dbReference type="InterPro" id="IPR009229">
    <property type="entry name" value="AgrD"/>
</dbReference>
<dbReference type="Proteomes" id="UP000001258">
    <property type="component" value="Chromosome"/>
</dbReference>
<dbReference type="PIR" id="B84084">
    <property type="entry name" value="B84084"/>
</dbReference>
<proteinExistence type="predicted"/>
<dbReference type="EMBL" id="BA000004">
    <property type="protein sequence ID" value="BAB07193.1"/>
    <property type="molecule type" value="Genomic_DNA"/>
</dbReference>
<sequence>MKRTAKVISKATLGISKAFVNASSPLIYAPKIPNGLKKQK</sequence>
<dbReference type="HOGENOM" id="CLU_219305_0_0_9"/>
<dbReference type="AlphaFoldDB" id="Q9K795"/>
<name>Q9K795_HALH5</name>
<dbReference type="RefSeq" id="WP_010899607.1">
    <property type="nucleotide sequence ID" value="NC_002570.2"/>
</dbReference>
<evidence type="ECO:0000313" key="2">
    <source>
        <dbReference type="Proteomes" id="UP000001258"/>
    </source>
</evidence>
<reference evidence="1 2" key="1">
    <citation type="journal article" date="2000" name="Nucleic Acids Res.">
        <title>Complete genome sequence of the alkaliphilic bacterium Bacillus halodurans and genomic sequence comparison with Bacillus subtilis.</title>
        <authorList>
            <person name="Takami H."/>
            <person name="Nakasone K."/>
            <person name="Takaki Y."/>
            <person name="Maeno G."/>
            <person name="Sasaki R."/>
            <person name="Masui N."/>
            <person name="Fuji F."/>
            <person name="Hirama C."/>
            <person name="Nakamura Y."/>
            <person name="Ogasawara N."/>
            <person name="Kuhara S."/>
            <person name="Horikoshi K."/>
        </authorList>
    </citation>
    <scope>NUCLEOTIDE SEQUENCE [LARGE SCALE GENOMIC DNA]</scope>
    <source>
        <strain evidence="2">ATCC BAA-125 / DSM 18197 / FERM 7344 / JCM 9153 / C-125</strain>
    </source>
</reference>
<accession>Q9K795</accession>
<dbReference type="KEGG" id="bha:BH3474"/>
<keyword evidence="2" id="KW-1185">Reference proteome</keyword>
<organism evidence="1 2">
    <name type="scientific">Halalkalibacterium halodurans (strain ATCC BAA-125 / DSM 18197 / FERM 7344 / JCM 9153 / C-125)</name>
    <name type="common">Bacillus halodurans</name>
    <dbReference type="NCBI Taxonomy" id="272558"/>
    <lineage>
        <taxon>Bacteria</taxon>
        <taxon>Bacillati</taxon>
        <taxon>Bacillota</taxon>
        <taxon>Bacilli</taxon>
        <taxon>Bacillales</taxon>
        <taxon>Bacillaceae</taxon>
        <taxon>Halalkalibacterium (ex Joshi et al. 2022)</taxon>
    </lineage>
</organism>
<dbReference type="NCBIfam" id="TIGR04223">
    <property type="entry name" value="quorum_AgrD"/>
    <property type="match status" value="1"/>
</dbReference>